<proteinExistence type="predicted"/>
<dbReference type="PANTHER" id="PTHR31075:SF3">
    <property type="entry name" value="CENTROSOMAL PROTEIN OF 85 KDA"/>
    <property type="match status" value="1"/>
</dbReference>
<dbReference type="SUPFAM" id="SSF52833">
    <property type="entry name" value="Thioredoxin-like"/>
    <property type="match status" value="1"/>
</dbReference>
<keyword evidence="5" id="KW-1185">Reference proteome</keyword>
<evidence type="ECO:0000259" key="3">
    <source>
        <dbReference type="Pfam" id="PF24555"/>
    </source>
</evidence>
<feature type="non-terminal residue" evidence="4">
    <location>
        <position position="912"/>
    </location>
</feature>
<evidence type="ECO:0000256" key="2">
    <source>
        <dbReference type="SAM" id="MobiDB-lite"/>
    </source>
</evidence>
<gene>
    <name evidence="4" type="primary">Cep85</name>
    <name evidence="4" type="ORF">GTO92_0017841</name>
</gene>
<name>A0ABS2YY23_POLSE</name>
<protein>
    <submittedName>
        <fullName evidence="4">CEP85 protein</fullName>
    </submittedName>
</protein>
<evidence type="ECO:0000256" key="1">
    <source>
        <dbReference type="SAM" id="Coils"/>
    </source>
</evidence>
<dbReference type="InterPro" id="IPR036249">
    <property type="entry name" value="Thioredoxin-like_sf"/>
</dbReference>
<dbReference type="Proteomes" id="UP001166052">
    <property type="component" value="Unassembled WGS sequence"/>
</dbReference>
<evidence type="ECO:0000313" key="5">
    <source>
        <dbReference type="Proteomes" id="UP001166052"/>
    </source>
</evidence>
<feature type="compositionally biased region" description="Acidic residues" evidence="2">
    <location>
        <begin position="878"/>
        <end position="903"/>
    </location>
</feature>
<comment type="caution">
    <text evidence="4">The sequence shown here is derived from an EMBL/GenBank/DDBJ whole genome shotgun (WGS) entry which is preliminary data.</text>
</comment>
<keyword evidence="1" id="KW-0175">Coiled coil</keyword>
<dbReference type="InterPro" id="IPR058190">
    <property type="entry name" value="CC4_CEP85"/>
</dbReference>
<feature type="domain" description="Centrosomal protein of 85 kDa-like CC4 coiled-coil" evidence="3">
    <location>
        <begin position="566"/>
        <end position="650"/>
    </location>
</feature>
<dbReference type="Pfam" id="PF04908">
    <property type="entry name" value="SH3BGR"/>
    <property type="match status" value="1"/>
</dbReference>
<dbReference type="PROSITE" id="PS51354">
    <property type="entry name" value="GLUTAREDOXIN_2"/>
    <property type="match status" value="1"/>
</dbReference>
<accession>A0ABS2YY23</accession>
<feature type="compositionally biased region" description="Polar residues" evidence="2">
    <location>
        <begin position="218"/>
        <end position="233"/>
    </location>
</feature>
<dbReference type="EMBL" id="JAAWVN010011995">
    <property type="protein sequence ID" value="MBN3291293.1"/>
    <property type="molecule type" value="Genomic_DNA"/>
</dbReference>
<feature type="region of interest" description="Disordered" evidence="2">
    <location>
        <begin position="16"/>
        <end position="53"/>
    </location>
</feature>
<dbReference type="PANTHER" id="PTHR31075">
    <property type="entry name" value="CENTROSOMAL PROTEIN OF 85 KDA"/>
    <property type="match status" value="1"/>
</dbReference>
<sequence length="912" mass="104052">MEWKTPFISEKFHVRFGRHPSPADSGDTGLGTTLSDSAEDFSASSGSSTFQPIRNQVTIPTAHVIPSTAGMSPSRPNMVREPLTLKQMSWATSDNPDLKAGFKSKTEISVPQVSSTVNGVVTNLHSLPVEPPNPHTMVLTRLDHSLFSNAEFLNPDDSRKFDMPAIERTLNQSAMQDTFYADPRIELAKQGVATEMGKETHFSVDSTYETLLEQKNKNNTSRNHCESQTGIKPTSSTSSGVLLGGINPQSQMWLKEQMNSKGFNLGLPQHSCGLLAWQQKQDFDSLRLQMEQMQLLNGGAPKYPTIYQPILPQDTSKWDTLIKANENLLKEKEMVIEQQKQLIFQLEHKMRESELRVQSTLIGRNSSYNDIYLFRLQEAQRENTFLRAQFAERIDCFNKEKSEAEQKLASAEAEVRRLNDSLMECTQKHTEEMKKQEDRIRGRDKHINGLKKKCQKESEQNREKQQRIETLERYLADLPTLEDYKKQSSELKDLEHRCSLLQDTVSDLETKLLEARTKCREKESRLETLKEKESELLTTVHSLQDKVKQCLDDGANLPLTDLDKLKHENHSLKEELERAKKMIEKQLKKMEQVVSKIRMLEDQLANEEGTSNALREEIMMKENNIQQLRLAMRELSAQNQELIEKTLILQETIGHSESKPLLPEMAQLTRKLHCEMSSCLRELQSLCNILNQRCQGRDPNLSLLLGIRSTQYPMDDQDDWQNVDVLSKKLSDIQHLRNEVEELRTTISDRYAQDMETVLQTSYSGVCSYHSSGYTLRKSILYQMVKSQQARVICILDSKGVKYELVDISQDNALLEEMRTLSGNPTAMPPQLFNGTSYCGDHMLLEDAVEDNAVENQRPTKKFNASEALAEIMKELSDFDTSDNSNEEDNDDGSDTVSSDEETAPWRCSKCS</sequence>
<organism evidence="4 5">
    <name type="scientific">Polypterus senegalus</name>
    <name type="common">Senegal bichir</name>
    <dbReference type="NCBI Taxonomy" id="55291"/>
    <lineage>
        <taxon>Eukaryota</taxon>
        <taxon>Metazoa</taxon>
        <taxon>Chordata</taxon>
        <taxon>Craniata</taxon>
        <taxon>Vertebrata</taxon>
        <taxon>Euteleostomi</taxon>
        <taxon>Actinopterygii</taxon>
        <taxon>Polypteriformes</taxon>
        <taxon>Polypteridae</taxon>
        <taxon>Polypterus</taxon>
    </lineage>
</organism>
<feature type="region of interest" description="Disordered" evidence="2">
    <location>
        <begin position="218"/>
        <end position="240"/>
    </location>
</feature>
<feature type="coiled-coil region" evidence="1">
    <location>
        <begin position="322"/>
        <end position="356"/>
    </location>
</feature>
<feature type="coiled-coil region" evidence="1">
    <location>
        <begin position="387"/>
        <end position="645"/>
    </location>
</feature>
<dbReference type="Gene3D" id="3.40.30.10">
    <property type="entry name" value="Glutaredoxin"/>
    <property type="match status" value="1"/>
</dbReference>
<reference evidence="4" key="1">
    <citation type="journal article" date="2021" name="Cell">
        <title>Tracing the genetic footprints of vertebrate landing in non-teleost ray-finned fishes.</title>
        <authorList>
            <person name="Bi X."/>
            <person name="Wang K."/>
            <person name="Yang L."/>
            <person name="Pan H."/>
            <person name="Jiang H."/>
            <person name="Wei Q."/>
            <person name="Fang M."/>
            <person name="Yu H."/>
            <person name="Zhu C."/>
            <person name="Cai Y."/>
            <person name="He Y."/>
            <person name="Gan X."/>
            <person name="Zeng H."/>
            <person name="Yu D."/>
            <person name="Zhu Y."/>
            <person name="Jiang H."/>
            <person name="Qiu Q."/>
            <person name="Yang H."/>
            <person name="Zhang Y.E."/>
            <person name="Wang W."/>
            <person name="Zhu M."/>
            <person name="He S."/>
            <person name="Zhang G."/>
        </authorList>
    </citation>
    <scope>NUCLEOTIDE SEQUENCE</scope>
    <source>
        <strain evidence="4">Bchr_001</strain>
    </source>
</reference>
<dbReference type="InterPro" id="IPR006993">
    <property type="entry name" value="Glut_rich_SH3-bd"/>
</dbReference>
<feature type="non-terminal residue" evidence="4">
    <location>
        <position position="1"/>
    </location>
</feature>
<evidence type="ECO:0000313" key="4">
    <source>
        <dbReference type="EMBL" id="MBN3291293.1"/>
    </source>
</evidence>
<dbReference type="InterPro" id="IPR040210">
    <property type="entry name" value="Cep85/Cep85L"/>
</dbReference>
<dbReference type="Pfam" id="PF24555">
    <property type="entry name" value="CC4_CEP85"/>
    <property type="match status" value="1"/>
</dbReference>
<feature type="region of interest" description="Disordered" evidence="2">
    <location>
        <begin position="874"/>
        <end position="912"/>
    </location>
</feature>